<dbReference type="EMBL" id="QLTW01000165">
    <property type="protein sequence ID" value="MBT9145768.1"/>
    <property type="molecule type" value="Genomic_DNA"/>
</dbReference>
<dbReference type="AlphaFoldDB" id="A0A9E2F7N0"/>
<feature type="domain" description="HEPN" evidence="1">
    <location>
        <begin position="17"/>
        <end position="130"/>
    </location>
</feature>
<accession>A0A9E2F7N0</accession>
<dbReference type="Pfam" id="PF05168">
    <property type="entry name" value="HEPN"/>
    <property type="match status" value="1"/>
</dbReference>
<dbReference type="PROSITE" id="PS50910">
    <property type="entry name" value="HEPN"/>
    <property type="match status" value="1"/>
</dbReference>
<dbReference type="SMART" id="SM00748">
    <property type="entry name" value="HEPN"/>
    <property type="match status" value="1"/>
</dbReference>
<reference evidence="2 3" key="1">
    <citation type="journal article" date="2021" name="bioRxiv">
        <title>Unique metabolic strategies in Hadean analogues reveal hints for primordial physiology.</title>
        <authorList>
            <person name="Nobu M.K."/>
            <person name="Nakai R."/>
            <person name="Tamazawa S."/>
            <person name="Mori H."/>
            <person name="Toyoda A."/>
            <person name="Ijiri A."/>
            <person name="Suzuki S."/>
            <person name="Kurokawa K."/>
            <person name="Kamagata Y."/>
            <person name="Tamaki H."/>
        </authorList>
    </citation>
    <scope>NUCLEOTIDE SEQUENCE [LARGE SCALE GENOMIC DNA]</scope>
    <source>
        <strain evidence="2">BS525</strain>
    </source>
</reference>
<dbReference type="InterPro" id="IPR007842">
    <property type="entry name" value="HEPN_dom"/>
</dbReference>
<dbReference type="Proteomes" id="UP000811545">
    <property type="component" value="Unassembled WGS sequence"/>
</dbReference>
<proteinExistence type="predicted"/>
<name>A0A9E2F7N0_PSYF1</name>
<gene>
    <name evidence="2" type="ORF">DDT42_01645</name>
</gene>
<organism evidence="2 3">
    <name type="scientific">Psychracetigena formicireducens</name>
    <dbReference type="NCBI Taxonomy" id="2986056"/>
    <lineage>
        <taxon>Bacteria</taxon>
        <taxon>Bacillati</taxon>
        <taxon>Candidatus Lithacetigenota</taxon>
        <taxon>Candidatus Psychracetigena</taxon>
    </lineage>
</organism>
<evidence type="ECO:0000313" key="3">
    <source>
        <dbReference type="Proteomes" id="UP000811545"/>
    </source>
</evidence>
<evidence type="ECO:0000313" key="2">
    <source>
        <dbReference type="EMBL" id="MBT9145768.1"/>
    </source>
</evidence>
<sequence>MSAERFPPDDPREWLNRARSNLIQARGGGQLPGVYLEDLCFNAQQAAEKATKAVLIALGIRFPYAHDLSELLNLVEQAGQALPEHIRQAARLSDYAVEARYPGFAEPVSREEYKEAVSIAEGVVNWAQEIVRGI</sequence>
<comment type="caution">
    <text evidence="2">The sequence shown here is derived from an EMBL/GenBank/DDBJ whole genome shotgun (WGS) entry which is preliminary data.</text>
</comment>
<evidence type="ECO:0000259" key="1">
    <source>
        <dbReference type="PROSITE" id="PS50910"/>
    </source>
</evidence>
<dbReference type="SUPFAM" id="SSF81593">
    <property type="entry name" value="Nucleotidyltransferase substrate binding subunit/domain"/>
    <property type="match status" value="1"/>
</dbReference>
<dbReference type="Gene3D" id="1.20.120.330">
    <property type="entry name" value="Nucleotidyltransferases domain 2"/>
    <property type="match status" value="1"/>
</dbReference>
<protein>
    <recommendedName>
        <fullName evidence="1">HEPN domain-containing protein</fullName>
    </recommendedName>
</protein>